<dbReference type="Proteomes" id="UP001163603">
    <property type="component" value="Chromosome 10"/>
</dbReference>
<gene>
    <name evidence="1" type="ORF">Pint_08174</name>
</gene>
<comment type="caution">
    <text evidence="1">The sequence shown here is derived from an EMBL/GenBank/DDBJ whole genome shotgun (WGS) entry which is preliminary data.</text>
</comment>
<evidence type="ECO:0000313" key="2">
    <source>
        <dbReference type="Proteomes" id="UP001163603"/>
    </source>
</evidence>
<sequence length="219" mass="24792">MLFNLHYIEVLEVPSRSLLHVKAQVTSFCINILVSYRKFCATVSSSGQLILPESLKFLPLYTLALLKSIGLRADGRIDDRAFWINRVSSLSLPLTISLLFPRMVPIHELNPKEENESLIPPKIPLTSENLSDEGIYLLENGEDCLIYIGNLVDSDTLQQLFGISSVDKIPTQFMLQQYDNPLSKKFNDVINEIQRQRCSYLRLKFCKKGDASGQGIITL</sequence>
<dbReference type="EMBL" id="CM047745">
    <property type="protein sequence ID" value="KAJ0024980.1"/>
    <property type="molecule type" value="Genomic_DNA"/>
</dbReference>
<protein>
    <submittedName>
        <fullName evidence="1">Uncharacterized protein</fullName>
    </submittedName>
</protein>
<reference evidence="2" key="1">
    <citation type="journal article" date="2023" name="G3 (Bethesda)">
        <title>Genome assembly and association tests identify interacting loci associated with vigor, precocity, and sex in interspecific pistachio rootstocks.</title>
        <authorList>
            <person name="Palmer W."/>
            <person name="Jacygrad E."/>
            <person name="Sagayaradj S."/>
            <person name="Cavanaugh K."/>
            <person name="Han R."/>
            <person name="Bertier L."/>
            <person name="Beede B."/>
            <person name="Kafkas S."/>
            <person name="Golino D."/>
            <person name="Preece J."/>
            <person name="Michelmore R."/>
        </authorList>
    </citation>
    <scope>NUCLEOTIDE SEQUENCE [LARGE SCALE GENOMIC DNA]</scope>
</reference>
<evidence type="ECO:0000313" key="1">
    <source>
        <dbReference type="EMBL" id="KAJ0024980.1"/>
    </source>
</evidence>
<proteinExistence type="predicted"/>
<organism evidence="1 2">
    <name type="scientific">Pistacia integerrima</name>
    <dbReference type="NCBI Taxonomy" id="434235"/>
    <lineage>
        <taxon>Eukaryota</taxon>
        <taxon>Viridiplantae</taxon>
        <taxon>Streptophyta</taxon>
        <taxon>Embryophyta</taxon>
        <taxon>Tracheophyta</taxon>
        <taxon>Spermatophyta</taxon>
        <taxon>Magnoliopsida</taxon>
        <taxon>eudicotyledons</taxon>
        <taxon>Gunneridae</taxon>
        <taxon>Pentapetalae</taxon>
        <taxon>rosids</taxon>
        <taxon>malvids</taxon>
        <taxon>Sapindales</taxon>
        <taxon>Anacardiaceae</taxon>
        <taxon>Pistacia</taxon>
    </lineage>
</organism>
<keyword evidence="2" id="KW-1185">Reference proteome</keyword>
<name>A0ACC0XU14_9ROSI</name>
<accession>A0ACC0XU14</accession>